<proteinExistence type="predicted"/>
<evidence type="ECO:0000313" key="3">
    <source>
        <dbReference type="WBParaSite" id="GPUH_0001291401-mRNA-1"/>
    </source>
</evidence>
<evidence type="ECO:0000313" key="1">
    <source>
        <dbReference type="EMBL" id="VDN21250.1"/>
    </source>
</evidence>
<reference evidence="3" key="1">
    <citation type="submission" date="2016-06" db="UniProtKB">
        <authorList>
            <consortium name="WormBaseParasite"/>
        </authorList>
    </citation>
    <scope>IDENTIFICATION</scope>
</reference>
<dbReference type="WBParaSite" id="GPUH_0001291401-mRNA-1">
    <property type="protein sequence ID" value="GPUH_0001291401-mRNA-1"/>
    <property type="gene ID" value="GPUH_0001291401"/>
</dbReference>
<reference evidence="1 2" key="2">
    <citation type="submission" date="2018-11" db="EMBL/GenBank/DDBJ databases">
        <authorList>
            <consortium name="Pathogen Informatics"/>
        </authorList>
    </citation>
    <scope>NUCLEOTIDE SEQUENCE [LARGE SCALE GENOMIC DNA]</scope>
</reference>
<evidence type="ECO:0000313" key="2">
    <source>
        <dbReference type="Proteomes" id="UP000271098"/>
    </source>
</evidence>
<keyword evidence="2" id="KW-1185">Reference proteome</keyword>
<protein>
    <submittedName>
        <fullName evidence="3">Ovule protein</fullName>
    </submittedName>
</protein>
<sequence>FSFEPKNQTPQKGAFCYLTAGYASKAGPCRLDLLNCQPPKKLIKFYIFCCCSKASLAPEAKRAACLSSQILRRHNAASQRSLR</sequence>
<dbReference type="EMBL" id="UYRT01079712">
    <property type="protein sequence ID" value="VDN21250.1"/>
    <property type="molecule type" value="Genomic_DNA"/>
</dbReference>
<dbReference type="AlphaFoldDB" id="A0A183DW09"/>
<organism evidence="3">
    <name type="scientific">Gongylonema pulchrum</name>
    <dbReference type="NCBI Taxonomy" id="637853"/>
    <lineage>
        <taxon>Eukaryota</taxon>
        <taxon>Metazoa</taxon>
        <taxon>Ecdysozoa</taxon>
        <taxon>Nematoda</taxon>
        <taxon>Chromadorea</taxon>
        <taxon>Rhabditida</taxon>
        <taxon>Spirurina</taxon>
        <taxon>Spiruromorpha</taxon>
        <taxon>Spiruroidea</taxon>
        <taxon>Gongylonematidae</taxon>
        <taxon>Gongylonema</taxon>
    </lineage>
</organism>
<dbReference type="Proteomes" id="UP000271098">
    <property type="component" value="Unassembled WGS sequence"/>
</dbReference>
<gene>
    <name evidence="1" type="ORF">GPUH_LOCUS12901</name>
</gene>
<accession>A0A183DW09</accession>
<name>A0A183DW09_9BILA</name>